<dbReference type="Pfam" id="PF00535">
    <property type="entry name" value="Glycos_transf_2"/>
    <property type="match status" value="1"/>
</dbReference>
<keyword evidence="8" id="KW-1185">Reference proteome</keyword>
<dbReference type="InterPro" id="IPR029044">
    <property type="entry name" value="Nucleotide-diphossugar_trans"/>
</dbReference>
<evidence type="ECO:0000256" key="1">
    <source>
        <dbReference type="ARBA" id="ARBA00004776"/>
    </source>
</evidence>
<evidence type="ECO:0000259" key="6">
    <source>
        <dbReference type="Pfam" id="PF00535"/>
    </source>
</evidence>
<keyword evidence="3" id="KW-0328">Glycosyltransferase</keyword>
<proteinExistence type="inferred from homology"/>
<keyword evidence="4 7" id="KW-0808">Transferase</keyword>
<gene>
    <name evidence="7" type="ORF">FB557_0508</name>
</gene>
<dbReference type="RefSeq" id="WP_144855331.1">
    <property type="nucleotide sequence ID" value="NZ_BAAAYT010000002.1"/>
</dbReference>
<name>A0A560WGZ4_9MICO</name>
<reference evidence="7 8" key="1">
    <citation type="submission" date="2019-06" db="EMBL/GenBank/DDBJ databases">
        <title>Sequencing the genomes of 1000 actinobacteria strains.</title>
        <authorList>
            <person name="Klenk H.-P."/>
        </authorList>
    </citation>
    <scope>NUCLEOTIDE SEQUENCE [LARGE SCALE GENOMIC DNA]</scope>
    <source>
        <strain evidence="7 8">DSM 18935</strain>
    </source>
</reference>
<organism evidence="7 8">
    <name type="scientific">Marihabitans asiaticum</name>
    <dbReference type="NCBI Taxonomy" id="415218"/>
    <lineage>
        <taxon>Bacteria</taxon>
        <taxon>Bacillati</taxon>
        <taxon>Actinomycetota</taxon>
        <taxon>Actinomycetes</taxon>
        <taxon>Micrococcales</taxon>
        <taxon>Intrasporangiaceae</taxon>
        <taxon>Marihabitans</taxon>
    </lineage>
</organism>
<keyword evidence="5" id="KW-0472">Membrane</keyword>
<evidence type="ECO:0000256" key="5">
    <source>
        <dbReference type="SAM" id="Phobius"/>
    </source>
</evidence>
<dbReference type="Proteomes" id="UP000315628">
    <property type="component" value="Unassembled WGS sequence"/>
</dbReference>
<dbReference type="EMBL" id="VIUW01000001">
    <property type="protein sequence ID" value="TWD16961.1"/>
    <property type="molecule type" value="Genomic_DNA"/>
</dbReference>
<keyword evidence="5" id="KW-0812">Transmembrane</keyword>
<evidence type="ECO:0000313" key="8">
    <source>
        <dbReference type="Proteomes" id="UP000315628"/>
    </source>
</evidence>
<dbReference type="GO" id="GO:0016757">
    <property type="term" value="F:glycosyltransferase activity"/>
    <property type="evidence" value="ECO:0007669"/>
    <property type="project" value="UniProtKB-KW"/>
</dbReference>
<evidence type="ECO:0000256" key="2">
    <source>
        <dbReference type="ARBA" id="ARBA00006739"/>
    </source>
</evidence>
<evidence type="ECO:0000313" key="7">
    <source>
        <dbReference type="EMBL" id="TWD16961.1"/>
    </source>
</evidence>
<dbReference type="InterPro" id="IPR001173">
    <property type="entry name" value="Glyco_trans_2-like"/>
</dbReference>
<accession>A0A560WGZ4</accession>
<dbReference type="OrthoDB" id="5174363at2"/>
<feature type="domain" description="Glycosyltransferase 2-like" evidence="6">
    <location>
        <begin position="56"/>
        <end position="159"/>
    </location>
</feature>
<dbReference type="SUPFAM" id="SSF53448">
    <property type="entry name" value="Nucleotide-diphospho-sugar transferases"/>
    <property type="match status" value="1"/>
</dbReference>
<dbReference type="PANTHER" id="PTHR43179:SF12">
    <property type="entry name" value="GALACTOFURANOSYLTRANSFERASE GLFT2"/>
    <property type="match status" value="1"/>
</dbReference>
<feature type="transmembrane region" description="Helical" evidence="5">
    <location>
        <begin position="227"/>
        <end position="245"/>
    </location>
</feature>
<comment type="caution">
    <text evidence="7">The sequence shown here is derived from an EMBL/GenBank/DDBJ whole genome shotgun (WGS) entry which is preliminary data.</text>
</comment>
<dbReference type="AlphaFoldDB" id="A0A560WGZ4"/>
<protein>
    <submittedName>
        <fullName evidence="7">GT2 family glycosyltransferase</fullName>
    </submittedName>
</protein>
<sequence length="292" mass="32808">MPEQDATPTVDVVVLSQGDRQAETRRALESARVQTGVQTTLILLGNGWQPEGFDADVQTMYVRENVGPPEGRNIAAARGSGEFILFLDNDAWLRDADALERAVARFRAEPGLGLIHARVSDPSGVTERRWVPRARVGDPAVGGPAFAVCEGVVLIRRAAYQDAGGFPGSFFFGNEGVELAWRMRDRGWELVYDPSLHIYHPATSPDRHDVFFRLNARNRVWVARRNLPWPVAVVYVCAWTVLMILRTWRRPADLRLWLNGLREGLTTDPGGRRPMRWRTVLRLARLGQPPII</sequence>
<dbReference type="Gene3D" id="3.90.550.10">
    <property type="entry name" value="Spore Coat Polysaccharide Biosynthesis Protein SpsA, Chain A"/>
    <property type="match status" value="1"/>
</dbReference>
<evidence type="ECO:0000256" key="3">
    <source>
        <dbReference type="ARBA" id="ARBA00022676"/>
    </source>
</evidence>
<comment type="similarity">
    <text evidence="2">Belongs to the glycosyltransferase 2 family.</text>
</comment>
<evidence type="ECO:0000256" key="4">
    <source>
        <dbReference type="ARBA" id="ARBA00022679"/>
    </source>
</evidence>
<comment type="pathway">
    <text evidence="1">Cell wall biogenesis; cell wall polysaccharide biosynthesis.</text>
</comment>
<keyword evidence="5" id="KW-1133">Transmembrane helix</keyword>
<dbReference type="PANTHER" id="PTHR43179">
    <property type="entry name" value="RHAMNOSYLTRANSFERASE WBBL"/>
    <property type="match status" value="1"/>
</dbReference>